<comment type="caution">
    <text evidence="1">The sequence shown here is derived from an EMBL/GenBank/DDBJ whole genome shotgun (WGS) entry which is preliminary data.</text>
</comment>
<proteinExistence type="predicted"/>
<gene>
    <name evidence="1" type="ORF">TRAPUB_4296</name>
</gene>
<reference evidence="1 2" key="1">
    <citation type="submission" date="2016-10" db="EMBL/GenBank/DDBJ databases">
        <title>Genome sequence of the basidiomycete white-rot fungus Trametes pubescens.</title>
        <authorList>
            <person name="Makela M.R."/>
            <person name="Granchi Z."/>
            <person name="Peng M."/>
            <person name="De Vries R.P."/>
            <person name="Grigoriev I."/>
            <person name="Riley R."/>
            <person name="Hilden K."/>
        </authorList>
    </citation>
    <scope>NUCLEOTIDE SEQUENCE [LARGE SCALE GENOMIC DNA]</scope>
    <source>
        <strain evidence="1 2">FBCC735</strain>
    </source>
</reference>
<dbReference type="AlphaFoldDB" id="A0A1M2VBL4"/>
<dbReference type="Proteomes" id="UP000184267">
    <property type="component" value="Unassembled WGS sequence"/>
</dbReference>
<evidence type="ECO:0000313" key="2">
    <source>
        <dbReference type="Proteomes" id="UP000184267"/>
    </source>
</evidence>
<name>A0A1M2VBL4_TRAPU</name>
<organism evidence="1 2">
    <name type="scientific">Trametes pubescens</name>
    <name type="common">White-rot fungus</name>
    <dbReference type="NCBI Taxonomy" id="154538"/>
    <lineage>
        <taxon>Eukaryota</taxon>
        <taxon>Fungi</taxon>
        <taxon>Dikarya</taxon>
        <taxon>Basidiomycota</taxon>
        <taxon>Agaricomycotina</taxon>
        <taxon>Agaricomycetes</taxon>
        <taxon>Polyporales</taxon>
        <taxon>Polyporaceae</taxon>
        <taxon>Trametes</taxon>
    </lineage>
</organism>
<protein>
    <submittedName>
        <fullName evidence="1">Uncharacterized protein</fullName>
    </submittedName>
</protein>
<keyword evidence="2" id="KW-1185">Reference proteome</keyword>
<sequence>MATYAKVVSLGSDEDLDEIPHTRILRQLDRIFEGRLSETATTTAGSSVANSPSETLTTAAVATRPNPTRILLDKVKELCERIAWLEERDRQRVKELAMMRERVDKLACQCDVWDEAGRRLDDIEKEMRHLDGDIDTSLVGEQTQQELYNMYMDAK</sequence>
<accession>A0A1M2VBL4</accession>
<evidence type="ECO:0000313" key="1">
    <source>
        <dbReference type="EMBL" id="OJT04916.1"/>
    </source>
</evidence>
<dbReference type="EMBL" id="MNAD01001503">
    <property type="protein sequence ID" value="OJT04916.1"/>
    <property type="molecule type" value="Genomic_DNA"/>
</dbReference>
<dbReference type="OrthoDB" id="2764492at2759"/>